<proteinExistence type="predicted"/>
<dbReference type="CDD" id="cd06127">
    <property type="entry name" value="DEDDh"/>
    <property type="match status" value="1"/>
</dbReference>
<organism evidence="5 6">
    <name type="scientific">Labilibaculum antarcticum</name>
    <dbReference type="NCBI Taxonomy" id="1717717"/>
    <lineage>
        <taxon>Bacteria</taxon>
        <taxon>Pseudomonadati</taxon>
        <taxon>Bacteroidota</taxon>
        <taxon>Bacteroidia</taxon>
        <taxon>Marinilabiliales</taxon>
        <taxon>Marinifilaceae</taxon>
        <taxon>Labilibaculum</taxon>
    </lineage>
</organism>
<dbReference type="EMBL" id="AP018042">
    <property type="protein sequence ID" value="BAX82263.1"/>
    <property type="molecule type" value="Genomic_DNA"/>
</dbReference>
<evidence type="ECO:0000259" key="4">
    <source>
        <dbReference type="SMART" id="SM00479"/>
    </source>
</evidence>
<protein>
    <submittedName>
        <fullName evidence="5">DNA polymerase III subunit epsilon</fullName>
    </submittedName>
</protein>
<evidence type="ECO:0000256" key="1">
    <source>
        <dbReference type="ARBA" id="ARBA00022722"/>
    </source>
</evidence>
<keyword evidence="3" id="KW-0269">Exonuclease</keyword>
<accession>A0A1Y1CQJ6</accession>
<dbReference type="KEGG" id="mbas:ALGA_3971"/>
<evidence type="ECO:0000313" key="6">
    <source>
        <dbReference type="Proteomes" id="UP000218267"/>
    </source>
</evidence>
<name>A0A1Y1CQJ6_9BACT</name>
<dbReference type="GO" id="GO:0006259">
    <property type="term" value="P:DNA metabolic process"/>
    <property type="evidence" value="ECO:0007669"/>
    <property type="project" value="UniProtKB-ARBA"/>
</dbReference>
<evidence type="ECO:0000256" key="2">
    <source>
        <dbReference type="ARBA" id="ARBA00022801"/>
    </source>
</evidence>
<reference evidence="5 6" key="1">
    <citation type="journal article" date="2018" name="Mar. Genomics">
        <title>Complete genome sequence of Marinifilaceae bacterium strain SPP2, isolated from the Antarctic marine sediment.</title>
        <authorList>
            <person name="Watanabe M."/>
            <person name="Kojima H."/>
            <person name="Fukui M."/>
        </authorList>
    </citation>
    <scope>NUCLEOTIDE SEQUENCE [LARGE SCALE GENOMIC DNA]</scope>
    <source>
        <strain evidence="5 6">SPP2</strain>
    </source>
</reference>
<dbReference type="OrthoDB" id="9804290at2"/>
<evidence type="ECO:0000313" key="5">
    <source>
        <dbReference type="EMBL" id="BAX82263.1"/>
    </source>
</evidence>
<keyword evidence="6" id="KW-1185">Reference proteome</keyword>
<dbReference type="Pfam" id="PF00929">
    <property type="entry name" value="RNase_T"/>
    <property type="match status" value="1"/>
</dbReference>
<reference evidence="6" key="2">
    <citation type="journal article" date="2020" name="Antonie Van Leeuwenhoek">
        <title>Labilibaculum antarcticum sp. nov., a novel facultative anaerobic, psychrotorelant bacterium isolated from marine sediment of Antarctica.</title>
        <authorList>
            <person name="Watanabe M."/>
            <person name="Kojima H."/>
            <person name="Fukui M."/>
        </authorList>
    </citation>
    <scope>NUCLEOTIDE SEQUENCE [LARGE SCALE GENOMIC DNA]</scope>
    <source>
        <strain evidence="6">SPP2</strain>
    </source>
</reference>
<dbReference type="PANTHER" id="PTHR30231:SF4">
    <property type="entry name" value="PROTEIN NEN2"/>
    <property type="match status" value="1"/>
</dbReference>
<sequence length="196" mass="22374">MYLFFDTETTGLPKRWNAPVTDLDNWPRLVQLAWLLYDSRDNEIKRANRIIIPEGYIIPPEASNIHGISTQKAIDEGIDLTEALNEFSKALNEADFLIAHNISFDEVIIGAEFLRKDIKSRLIDIPKICTMKTTTNVCKIPGRSGYKWPNLTELHQFLFQKDFEGAHDALADVKACADCFFELKKTGMYQVQGSLF</sequence>
<dbReference type="InterPro" id="IPR013520">
    <property type="entry name" value="Ribonucl_H"/>
</dbReference>
<dbReference type="SMART" id="SM00479">
    <property type="entry name" value="EXOIII"/>
    <property type="match status" value="1"/>
</dbReference>
<dbReference type="Gene3D" id="3.30.420.10">
    <property type="entry name" value="Ribonuclease H-like superfamily/Ribonuclease H"/>
    <property type="match status" value="1"/>
</dbReference>
<dbReference type="RefSeq" id="WP_096432410.1">
    <property type="nucleotide sequence ID" value="NZ_AP018042.1"/>
</dbReference>
<dbReference type="GO" id="GO:0008408">
    <property type="term" value="F:3'-5' exonuclease activity"/>
    <property type="evidence" value="ECO:0007669"/>
    <property type="project" value="TreeGrafter"/>
</dbReference>
<gene>
    <name evidence="5" type="ORF">ALGA_3971</name>
</gene>
<dbReference type="SUPFAM" id="SSF53098">
    <property type="entry name" value="Ribonuclease H-like"/>
    <property type="match status" value="1"/>
</dbReference>
<feature type="domain" description="Exonuclease" evidence="4">
    <location>
        <begin position="1"/>
        <end position="189"/>
    </location>
</feature>
<dbReference type="Proteomes" id="UP000218267">
    <property type="component" value="Chromosome"/>
</dbReference>
<evidence type="ECO:0000256" key="3">
    <source>
        <dbReference type="ARBA" id="ARBA00022839"/>
    </source>
</evidence>
<dbReference type="GO" id="GO:0003676">
    <property type="term" value="F:nucleic acid binding"/>
    <property type="evidence" value="ECO:0007669"/>
    <property type="project" value="InterPro"/>
</dbReference>
<dbReference type="PANTHER" id="PTHR30231">
    <property type="entry name" value="DNA POLYMERASE III SUBUNIT EPSILON"/>
    <property type="match status" value="1"/>
</dbReference>
<dbReference type="InterPro" id="IPR012337">
    <property type="entry name" value="RNaseH-like_sf"/>
</dbReference>
<dbReference type="InterPro" id="IPR036397">
    <property type="entry name" value="RNaseH_sf"/>
</dbReference>
<keyword evidence="2" id="KW-0378">Hydrolase</keyword>
<keyword evidence="1" id="KW-0540">Nuclease</keyword>
<dbReference type="AlphaFoldDB" id="A0A1Y1CQJ6"/>